<dbReference type="EMBL" id="VUOC01000002">
    <property type="protein sequence ID" value="KAA2243505.1"/>
    <property type="molecule type" value="Genomic_DNA"/>
</dbReference>
<protein>
    <submittedName>
        <fullName evidence="3">GDSL family lipase</fullName>
    </submittedName>
</protein>
<reference evidence="3 4" key="1">
    <citation type="submission" date="2019-09" db="EMBL/GenBank/DDBJ databases">
        <title>Chitinophaga ginsengihumi sp. nov., isolated from soil of ginseng rhizosphere.</title>
        <authorList>
            <person name="Lee J."/>
        </authorList>
    </citation>
    <scope>NUCLEOTIDE SEQUENCE [LARGE SCALE GENOMIC DNA]</scope>
    <source>
        <strain evidence="3 4">BN140078</strain>
    </source>
</reference>
<dbReference type="PANTHER" id="PTHR30383:SF5">
    <property type="entry name" value="SGNH HYDROLASE-TYPE ESTERASE DOMAIN-CONTAINING PROTEIN"/>
    <property type="match status" value="1"/>
</dbReference>
<proteinExistence type="predicted"/>
<dbReference type="PANTHER" id="PTHR30383">
    <property type="entry name" value="THIOESTERASE 1/PROTEASE 1/LYSOPHOSPHOLIPASE L1"/>
    <property type="match status" value="1"/>
</dbReference>
<dbReference type="InterPro" id="IPR036514">
    <property type="entry name" value="SGNH_hydro_sf"/>
</dbReference>
<keyword evidence="1" id="KW-0732">Signal</keyword>
<dbReference type="Proteomes" id="UP000324611">
    <property type="component" value="Unassembled WGS sequence"/>
</dbReference>
<dbReference type="AlphaFoldDB" id="A0A5B2VWP5"/>
<dbReference type="Pfam" id="PF13472">
    <property type="entry name" value="Lipase_GDSL_2"/>
    <property type="match status" value="1"/>
</dbReference>
<dbReference type="GO" id="GO:0004622">
    <property type="term" value="F:phosphatidylcholine lysophospholipase activity"/>
    <property type="evidence" value="ECO:0007669"/>
    <property type="project" value="TreeGrafter"/>
</dbReference>
<gene>
    <name evidence="3" type="ORF">F0L74_13515</name>
</gene>
<dbReference type="RefSeq" id="WP_149838380.1">
    <property type="nucleotide sequence ID" value="NZ_VUOC01000002.1"/>
</dbReference>
<dbReference type="Gene3D" id="3.40.50.1110">
    <property type="entry name" value="SGNH hydrolase"/>
    <property type="match status" value="1"/>
</dbReference>
<feature type="domain" description="SGNH hydrolase-type esterase" evidence="2">
    <location>
        <begin position="58"/>
        <end position="209"/>
    </location>
</feature>
<sequence>MKNKLILFLLFSIAAGLNANAQEKPRFWDDVQTIKKYDHIYQPPVGPVLFIGSSSIRKWDDLEHDFASFNVLNRGVGGTVINDIIRYLPELVFDYKPKQIVIYVGENDLPDETVTSDTILQRTILLYRKIREHLPNVPIAYISLKPSPVREQYIAIAGAANKKLKQFFDGEQNCRFIDIFHPMLNKEGRPRPELFVKDMLHMNKEGYAIWEKAVRPVLVR</sequence>
<name>A0A5B2VWP5_9BACT</name>
<feature type="signal peptide" evidence="1">
    <location>
        <begin position="1"/>
        <end position="21"/>
    </location>
</feature>
<dbReference type="InterPro" id="IPR013830">
    <property type="entry name" value="SGNH_hydro"/>
</dbReference>
<evidence type="ECO:0000313" key="4">
    <source>
        <dbReference type="Proteomes" id="UP000324611"/>
    </source>
</evidence>
<feature type="chain" id="PRO_5023135523" evidence="1">
    <location>
        <begin position="22"/>
        <end position="220"/>
    </location>
</feature>
<evidence type="ECO:0000256" key="1">
    <source>
        <dbReference type="SAM" id="SignalP"/>
    </source>
</evidence>
<keyword evidence="4" id="KW-1185">Reference proteome</keyword>
<reference evidence="3 4" key="2">
    <citation type="submission" date="2019-09" db="EMBL/GenBank/DDBJ databases">
        <authorList>
            <person name="Jin C."/>
        </authorList>
    </citation>
    <scope>NUCLEOTIDE SEQUENCE [LARGE SCALE GENOMIC DNA]</scope>
    <source>
        <strain evidence="3 4">BN140078</strain>
    </source>
</reference>
<evidence type="ECO:0000313" key="3">
    <source>
        <dbReference type="EMBL" id="KAA2243505.1"/>
    </source>
</evidence>
<accession>A0A5B2VWP5</accession>
<evidence type="ECO:0000259" key="2">
    <source>
        <dbReference type="Pfam" id="PF13472"/>
    </source>
</evidence>
<comment type="caution">
    <text evidence="3">The sequence shown here is derived from an EMBL/GenBank/DDBJ whole genome shotgun (WGS) entry which is preliminary data.</text>
</comment>
<organism evidence="3 4">
    <name type="scientific">Chitinophaga agrisoli</name>
    <dbReference type="NCBI Taxonomy" id="2607653"/>
    <lineage>
        <taxon>Bacteria</taxon>
        <taxon>Pseudomonadati</taxon>
        <taxon>Bacteroidota</taxon>
        <taxon>Chitinophagia</taxon>
        <taxon>Chitinophagales</taxon>
        <taxon>Chitinophagaceae</taxon>
        <taxon>Chitinophaga</taxon>
    </lineage>
</organism>
<dbReference type="SUPFAM" id="SSF52266">
    <property type="entry name" value="SGNH hydrolase"/>
    <property type="match status" value="1"/>
</dbReference>
<dbReference type="InterPro" id="IPR051532">
    <property type="entry name" value="Ester_Hydrolysis_Enzymes"/>
</dbReference>